<feature type="domain" description="Rhodanese" evidence="1">
    <location>
        <begin position="29"/>
        <end position="127"/>
    </location>
</feature>
<accession>A0A4R8IXT7</accession>
<dbReference type="Proteomes" id="UP000294914">
    <property type="component" value="Unassembled WGS sequence"/>
</dbReference>
<sequence>MKKFTELLAESAKHVDELFPWDLEEHLQENPDTLIVDVREPYEYDTMHIPGSINVPRGILETACEYDYEDTVPELVEARDRDVVVVCRSGNRSIFAAEVMQKLGYKNVVSLKTGLRGWSDYEQPFYDNNGNEVDEDTVIDFFTPKLSPEQLSKK</sequence>
<organism evidence="2 3">
    <name type="scientific">Thiohalophilus thiocyanatoxydans</name>
    <dbReference type="NCBI Taxonomy" id="381308"/>
    <lineage>
        <taxon>Bacteria</taxon>
        <taxon>Pseudomonadati</taxon>
        <taxon>Pseudomonadota</taxon>
        <taxon>Gammaproteobacteria</taxon>
        <taxon>Thiohalomonadales</taxon>
        <taxon>Thiohalophilaceae</taxon>
        <taxon>Thiohalophilus</taxon>
    </lineage>
</organism>
<dbReference type="EMBL" id="SOQX01000002">
    <property type="protein sequence ID" value="TDY02727.1"/>
    <property type="molecule type" value="Genomic_DNA"/>
</dbReference>
<dbReference type="PANTHER" id="PTHR44086:SF10">
    <property type="entry name" value="THIOSULFATE SULFURTRANSFERASE_RHODANESE-LIKE DOMAIN-CONTAINING PROTEIN 3"/>
    <property type="match status" value="1"/>
</dbReference>
<dbReference type="SUPFAM" id="SSF52821">
    <property type="entry name" value="Rhodanese/Cell cycle control phosphatase"/>
    <property type="match status" value="1"/>
</dbReference>
<dbReference type="InterPro" id="IPR036873">
    <property type="entry name" value="Rhodanese-like_dom_sf"/>
</dbReference>
<dbReference type="GO" id="GO:0004792">
    <property type="term" value="F:thiosulfate-cyanide sulfurtransferase activity"/>
    <property type="evidence" value="ECO:0007669"/>
    <property type="project" value="TreeGrafter"/>
</dbReference>
<dbReference type="Pfam" id="PF00581">
    <property type="entry name" value="Rhodanese"/>
    <property type="match status" value="1"/>
</dbReference>
<evidence type="ECO:0000313" key="3">
    <source>
        <dbReference type="Proteomes" id="UP000294914"/>
    </source>
</evidence>
<proteinExistence type="predicted"/>
<dbReference type="CDD" id="cd00158">
    <property type="entry name" value="RHOD"/>
    <property type="match status" value="1"/>
</dbReference>
<dbReference type="AlphaFoldDB" id="A0A4R8IXT7"/>
<dbReference type="SMART" id="SM00450">
    <property type="entry name" value="RHOD"/>
    <property type="match status" value="1"/>
</dbReference>
<dbReference type="InterPro" id="IPR001763">
    <property type="entry name" value="Rhodanese-like_dom"/>
</dbReference>
<name>A0A4R8IXT7_9GAMM</name>
<dbReference type="PROSITE" id="PS50206">
    <property type="entry name" value="RHODANESE_3"/>
    <property type="match status" value="1"/>
</dbReference>
<comment type="caution">
    <text evidence="2">The sequence shown here is derived from an EMBL/GenBank/DDBJ whole genome shotgun (WGS) entry which is preliminary data.</text>
</comment>
<gene>
    <name evidence="2" type="ORF">EDC23_1108</name>
</gene>
<dbReference type="OrthoDB" id="9791096at2"/>
<evidence type="ECO:0000259" key="1">
    <source>
        <dbReference type="PROSITE" id="PS50206"/>
    </source>
</evidence>
<reference evidence="2 3" key="1">
    <citation type="submission" date="2019-03" db="EMBL/GenBank/DDBJ databases">
        <title>Genomic Encyclopedia of Type Strains, Phase IV (KMG-IV): sequencing the most valuable type-strain genomes for metagenomic binning, comparative biology and taxonomic classification.</title>
        <authorList>
            <person name="Goeker M."/>
        </authorList>
    </citation>
    <scope>NUCLEOTIDE SEQUENCE [LARGE SCALE GENOMIC DNA]</scope>
    <source>
        <strain evidence="2 3">DSM 16326</strain>
    </source>
</reference>
<keyword evidence="3" id="KW-1185">Reference proteome</keyword>
<dbReference type="PANTHER" id="PTHR44086">
    <property type="entry name" value="THIOSULFATE SULFURTRANSFERASE RDL2, MITOCHONDRIAL-RELATED"/>
    <property type="match status" value="1"/>
</dbReference>
<dbReference type="Gene3D" id="3.40.250.10">
    <property type="entry name" value="Rhodanese-like domain"/>
    <property type="match status" value="1"/>
</dbReference>
<protein>
    <submittedName>
        <fullName evidence="2">Rhodanese-related sulfurtransferase</fullName>
    </submittedName>
</protein>
<evidence type="ECO:0000313" key="2">
    <source>
        <dbReference type="EMBL" id="TDY02727.1"/>
    </source>
</evidence>
<keyword evidence="2" id="KW-0808">Transferase</keyword>
<dbReference type="RefSeq" id="WP_134081941.1">
    <property type="nucleotide sequence ID" value="NZ_SOQX01000002.1"/>
</dbReference>